<feature type="compositionally biased region" description="Acidic residues" evidence="5">
    <location>
        <begin position="7"/>
        <end position="27"/>
    </location>
</feature>
<feature type="compositionally biased region" description="Basic and acidic residues" evidence="5">
    <location>
        <begin position="427"/>
        <end position="438"/>
    </location>
</feature>
<dbReference type="OrthoDB" id="310853at2759"/>
<dbReference type="PANTHER" id="PTHR22940:SF4">
    <property type="entry name" value="PROTEIN TIMELESS HOMOLOG"/>
    <property type="match status" value="1"/>
</dbReference>
<feature type="region of interest" description="Disordered" evidence="5">
    <location>
        <begin position="1124"/>
        <end position="1198"/>
    </location>
</feature>
<evidence type="ECO:0000256" key="1">
    <source>
        <dbReference type="ARBA" id="ARBA00004123"/>
    </source>
</evidence>
<name>A0A0F7RZG0_9BASI</name>
<dbReference type="EMBL" id="LK056694">
    <property type="protein sequence ID" value="CDU26331.1"/>
    <property type="molecule type" value="Genomic_DNA"/>
</dbReference>
<dbReference type="AlphaFoldDB" id="A0A0F7RZG0"/>
<dbReference type="STRING" id="49012.A0A0F7RZG0"/>
<gene>
    <name evidence="7" type="primary">SSCI43750.1</name>
    <name evidence="8" type="ORF">SPSC_06525</name>
</gene>
<dbReference type="GO" id="GO:0016853">
    <property type="term" value="F:isomerase activity"/>
    <property type="evidence" value="ECO:0007669"/>
    <property type="project" value="UniProtKB-KW"/>
</dbReference>
<feature type="compositionally biased region" description="Acidic residues" evidence="5">
    <location>
        <begin position="1129"/>
        <end position="1146"/>
    </location>
</feature>
<comment type="subcellular location">
    <subcellularLocation>
        <location evidence="1">Nucleus</location>
    </subcellularLocation>
</comment>
<dbReference type="GO" id="GO:0006281">
    <property type="term" value="P:DNA repair"/>
    <property type="evidence" value="ECO:0007669"/>
    <property type="project" value="TreeGrafter"/>
</dbReference>
<dbReference type="PANTHER" id="PTHR22940">
    <property type="entry name" value="TIMEOUT/TIMELESS-2"/>
    <property type="match status" value="1"/>
</dbReference>
<evidence type="ECO:0000256" key="2">
    <source>
        <dbReference type="ARBA" id="ARBA00022880"/>
    </source>
</evidence>
<accession>A0A0F7RZG0</accession>
<proteinExistence type="predicted"/>
<reference evidence="9" key="1">
    <citation type="submission" date="2014-06" db="EMBL/GenBank/DDBJ databases">
        <authorList>
            <person name="Berkman P.J."/>
        </authorList>
    </citation>
    <scope>NUCLEOTIDE SEQUENCE [LARGE SCALE GENOMIC DNA]</scope>
</reference>
<dbReference type="Proteomes" id="UP000242770">
    <property type="component" value="Unassembled WGS sequence"/>
</dbReference>
<protein>
    <submittedName>
        <fullName evidence="8">Related to TOF1-topoisomerase I interacting factor 1</fullName>
    </submittedName>
</protein>
<keyword evidence="2" id="KW-0236">DNA replication inhibitor</keyword>
<dbReference type="EMBL" id="CCFA01002621">
    <property type="protein sequence ID" value="CDS00464.1"/>
    <property type="molecule type" value="Genomic_DNA"/>
</dbReference>
<keyword evidence="8" id="KW-0413">Isomerase</keyword>
<dbReference type="Pfam" id="PF04821">
    <property type="entry name" value="TIMELESS"/>
    <property type="match status" value="1"/>
</dbReference>
<evidence type="ECO:0000313" key="7">
    <source>
        <dbReference type="EMBL" id="CDS00464.1"/>
    </source>
</evidence>
<keyword evidence="4" id="KW-0131">Cell cycle</keyword>
<feature type="region of interest" description="Disordered" evidence="5">
    <location>
        <begin position="1"/>
        <end position="48"/>
    </location>
</feature>
<feature type="region of interest" description="Disordered" evidence="5">
    <location>
        <begin position="414"/>
        <end position="438"/>
    </location>
</feature>
<evidence type="ECO:0000256" key="4">
    <source>
        <dbReference type="ARBA" id="ARBA00023306"/>
    </source>
</evidence>
<feature type="region of interest" description="Disordered" evidence="5">
    <location>
        <begin position="1066"/>
        <end position="1108"/>
    </location>
</feature>
<dbReference type="GO" id="GO:0000076">
    <property type="term" value="P:DNA replication checkpoint signaling"/>
    <property type="evidence" value="ECO:0007669"/>
    <property type="project" value="TreeGrafter"/>
</dbReference>
<evidence type="ECO:0000259" key="6">
    <source>
        <dbReference type="Pfam" id="PF04821"/>
    </source>
</evidence>
<sequence>MATENDYYSDDLEGDEGFMTDVSEDEYGNNHGEPIRDNDDADEPDKEEIRDAARDLCMQIGQYNYGDEAEDQTDDKVYTRWKRGPRALGALRSLRKLWKLDDDDPTRKVARAFADNEVLENFIVPALLESAGQEREGDAIALACTELLTAMTWPFDGVAELREQEKQGFESDELREITKLDQHLITYKSVILRSQSLDKQHDVLGVVMRYLLLPNLATKQHQRSSLVTGIIGMCLHLFRNLLAIRDPITTSLGSVEQLSHANLQSKLVLSMHKHHILDTLLMLSSSAETPNFNAWNAIASECIFHIFVGTKVKEIAGIASGSTSTSAFDTNANGSSANAAGSSSRTTAPNSGPSSALAESLATEAKMKRASASGKIPTRHSRFGTTINFVGPDGERRVARNQSALVKSVAQLTDEAMHKGKRRAQRRKDAQERGAPKLKSDWTADAALVLQEWADTFVQSGFEPLAKSILKDIRSERDKLGDLDVARIRIMQLGAFFLEYFLSRRAAAANRRKTAKTTAPAQPAPTQDTLSLLEPEPQQADNAQREQPSEEAEEEWPFELVSQWLEPWAFRMVLVRTIQAQESKAWLEFVASVQLWIVLLRLVDELASSKKESERDVAEGLQAEFYYMGETLDACHAIVRSYTSQSFAFLDTVINFAYVMPKMLERYASNRDHMYVQAKKQVRRSRQDGDLDADEDEARQIKEQLQETRSEREFRFADFQRKLATKQLAKACIDYLSRWQDYGDMEDQLNKLVTVMHRIAIKANDYRQFFLAGHRAALRKVISGDAIRILEARAPASAPNLKKLMDYILRKFSKLSPEEQSIYDKGKRPPRQPKPPRMPAEIVVRPGMTPDEEIGVAVGLLLKKEKMQSVLWVKSALEMASAMRTELVVRHEGEEAQRQAGSSTSILGEDGAEGGAMLLGELEKQNELPVERFQPYELAYRGNDELRTDASLLPELKLLCRLVGLEANDDELVHWRWTVPKEILPTHLDEKIEAIERFIREPLDTHGRELNALVMRVRKPRVGGVGDGDVINPADLPDGWNGALSESDEDGDYFDRVRANRSLVNGDDAAADGGLLRSSGSKKRSKPTANRGGSRKQKRRTEQDFINDSDDEFAFAMGDLMDTQRQQEDDADSSSDEHAEDMDDGETPPTSSVVDDMQEEADDDGKWRALQALRDVKQRRSKATKEPLQDASQRTNRRVDTKRLFLADSDEDEDDVLALPSQELADMTAESDKAAESGISSGVFAKKRRLAIFDDEDEDDD</sequence>
<evidence type="ECO:0000313" key="9">
    <source>
        <dbReference type="Proteomes" id="UP000242770"/>
    </source>
</evidence>
<organism evidence="7 9">
    <name type="scientific">Sporisorium scitamineum</name>
    <dbReference type="NCBI Taxonomy" id="49012"/>
    <lineage>
        <taxon>Eukaryota</taxon>
        <taxon>Fungi</taxon>
        <taxon>Dikarya</taxon>
        <taxon>Basidiomycota</taxon>
        <taxon>Ustilaginomycotina</taxon>
        <taxon>Ustilaginomycetes</taxon>
        <taxon>Ustilaginales</taxon>
        <taxon>Ustilaginaceae</taxon>
        <taxon>Sporisorium</taxon>
    </lineage>
</organism>
<dbReference type="InterPro" id="IPR044998">
    <property type="entry name" value="Timeless"/>
</dbReference>
<feature type="region of interest" description="Disordered" evidence="5">
    <location>
        <begin position="1024"/>
        <end position="1052"/>
    </location>
</feature>
<feature type="domain" description="Timeless N-terminal" evidence="6">
    <location>
        <begin position="80"/>
        <end position="388"/>
    </location>
</feature>
<feature type="compositionally biased region" description="Basic and acidic residues" evidence="5">
    <location>
        <begin position="1174"/>
        <end position="1188"/>
    </location>
</feature>
<evidence type="ECO:0000256" key="3">
    <source>
        <dbReference type="ARBA" id="ARBA00023242"/>
    </source>
</evidence>
<dbReference type="GO" id="GO:0003677">
    <property type="term" value="F:DNA binding"/>
    <property type="evidence" value="ECO:0007669"/>
    <property type="project" value="TreeGrafter"/>
</dbReference>
<dbReference type="GO" id="GO:0043111">
    <property type="term" value="P:replication fork arrest"/>
    <property type="evidence" value="ECO:0007669"/>
    <property type="project" value="TreeGrafter"/>
</dbReference>
<feature type="region of interest" description="Disordered" evidence="5">
    <location>
        <begin position="819"/>
        <end position="838"/>
    </location>
</feature>
<reference evidence="7" key="2">
    <citation type="submission" date="2014-06" db="EMBL/GenBank/DDBJ databases">
        <authorList>
            <person name="Berkman J.Paul."/>
        </authorList>
    </citation>
    <scope>NUCLEOTIDE SEQUENCE [LARGE SCALE GENOMIC DNA]</scope>
</reference>
<evidence type="ECO:0000313" key="8">
    <source>
        <dbReference type="EMBL" id="CDU26331.1"/>
    </source>
</evidence>
<feature type="region of interest" description="Disordered" evidence="5">
    <location>
        <begin position="324"/>
        <end position="356"/>
    </location>
</feature>
<dbReference type="GO" id="GO:0031298">
    <property type="term" value="C:replication fork protection complex"/>
    <property type="evidence" value="ECO:0007669"/>
    <property type="project" value="TreeGrafter"/>
</dbReference>
<keyword evidence="3" id="KW-0539">Nucleus</keyword>
<keyword evidence="9" id="KW-1185">Reference proteome</keyword>
<evidence type="ECO:0000256" key="5">
    <source>
        <dbReference type="SAM" id="MobiDB-lite"/>
    </source>
</evidence>
<dbReference type="InterPro" id="IPR006906">
    <property type="entry name" value="Timeless_N"/>
</dbReference>
<reference evidence="8" key="3">
    <citation type="submission" date="2014-06" db="EMBL/GenBank/DDBJ databases">
        <authorList>
            <person name="Ju J."/>
            <person name="Zhang J."/>
        </authorList>
    </citation>
    <scope>NUCLEOTIDE SEQUENCE</scope>
    <source>
        <strain evidence="8">SscI8</strain>
    </source>
</reference>